<feature type="transmembrane region" description="Helical" evidence="9">
    <location>
        <begin position="191"/>
        <end position="212"/>
    </location>
</feature>
<dbReference type="InterPro" id="IPR052157">
    <property type="entry name" value="BCAA_transport_permease"/>
</dbReference>
<comment type="similarity">
    <text evidence="8">Belongs to the binding-protein-dependent transport system permease family. LivHM subfamily.</text>
</comment>
<dbReference type="Proteomes" id="UP000482800">
    <property type="component" value="Unassembled WGS sequence"/>
</dbReference>
<keyword evidence="3" id="KW-1003">Cell membrane</keyword>
<keyword evidence="11" id="KW-1185">Reference proteome</keyword>
<evidence type="ECO:0000256" key="3">
    <source>
        <dbReference type="ARBA" id="ARBA00022475"/>
    </source>
</evidence>
<dbReference type="RefSeq" id="WP_173071138.1">
    <property type="nucleotide sequence ID" value="NZ_BAABGO010000002.1"/>
</dbReference>
<dbReference type="CDD" id="cd06582">
    <property type="entry name" value="TM_PBP1_LivH_like"/>
    <property type="match status" value="1"/>
</dbReference>
<keyword evidence="7 9" id="KW-0472">Membrane</keyword>
<evidence type="ECO:0000256" key="6">
    <source>
        <dbReference type="ARBA" id="ARBA00022989"/>
    </source>
</evidence>
<feature type="transmembrane region" description="Helical" evidence="9">
    <location>
        <begin position="59"/>
        <end position="78"/>
    </location>
</feature>
<comment type="subcellular location">
    <subcellularLocation>
        <location evidence="1">Cell membrane</location>
        <topology evidence="1">Multi-pass membrane protein</topology>
    </subcellularLocation>
</comment>
<name>A0A6V8KT77_9ACTN</name>
<protein>
    <submittedName>
        <fullName evidence="10">Branched-chain amino acid ABC transporter permease</fullName>
    </submittedName>
</protein>
<dbReference type="GO" id="GO:0005886">
    <property type="term" value="C:plasma membrane"/>
    <property type="evidence" value="ECO:0007669"/>
    <property type="project" value="UniProtKB-SubCell"/>
</dbReference>
<organism evidence="10 11">
    <name type="scientific">Phytohabitans houttuyneae</name>
    <dbReference type="NCBI Taxonomy" id="1076126"/>
    <lineage>
        <taxon>Bacteria</taxon>
        <taxon>Bacillati</taxon>
        <taxon>Actinomycetota</taxon>
        <taxon>Actinomycetes</taxon>
        <taxon>Micromonosporales</taxon>
        <taxon>Micromonosporaceae</taxon>
    </lineage>
</organism>
<dbReference type="GO" id="GO:0022857">
    <property type="term" value="F:transmembrane transporter activity"/>
    <property type="evidence" value="ECO:0007669"/>
    <property type="project" value="InterPro"/>
</dbReference>
<feature type="transmembrane region" description="Helical" evidence="9">
    <location>
        <begin position="90"/>
        <end position="113"/>
    </location>
</feature>
<dbReference type="EMBL" id="BLPF01000004">
    <property type="protein sequence ID" value="GFJ85858.1"/>
    <property type="molecule type" value="Genomic_DNA"/>
</dbReference>
<evidence type="ECO:0000256" key="1">
    <source>
        <dbReference type="ARBA" id="ARBA00004651"/>
    </source>
</evidence>
<reference evidence="10 11" key="1">
    <citation type="submission" date="2020-03" db="EMBL/GenBank/DDBJ databases">
        <title>Whole genome shotgun sequence of Phytohabitans houttuyneae NBRC 108639.</title>
        <authorList>
            <person name="Komaki H."/>
            <person name="Tamura T."/>
        </authorList>
    </citation>
    <scope>NUCLEOTIDE SEQUENCE [LARGE SCALE GENOMIC DNA]</scope>
    <source>
        <strain evidence="10 11">NBRC 108639</strain>
    </source>
</reference>
<keyword evidence="6 9" id="KW-1133">Transmembrane helix</keyword>
<accession>A0A6V8KT77</accession>
<keyword evidence="2" id="KW-0813">Transport</keyword>
<dbReference type="AlphaFoldDB" id="A0A6V8KT77"/>
<dbReference type="InterPro" id="IPR001851">
    <property type="entry name" value="ABC_transp_permease"/>
</dbReference>
<evidence type="ECO:0000256" key="8">
    <source>
        <dbReference type="ARBA" id="ARBA00037998"/>
    </source>
</evidence>
<keyword evidence="5" id="KW-0029">Amino-acid transport</keyword>
<dbReference type="PANTHER" id="PTHR11795">
    <property type="entry name" value="BRANCHED-CHAIN AMINO ACID TRANSPORT SYSTEM PERMEASE PROTEIN LIVH"/>
    <property type="match status" value="1"/>
</dbReference>
<dbReference type="PANTHER" id="PTHR11795:SF451">
    <property type="entry name" value="ABC TRANSPORTER PERMEASE PROTEIN"/>
    <property type="match status" value="1"/>
</dbReference>
<evidence type="ECO:0000256" key="5">
    <source>
        <dbReference type="ARBA" id="ARBA00022970"/>
    </source>
</evidence>
<feature type="transmembrane region" description="Helical" evidence="9">
    <location>
        <begin position="12"/>
        <end position="29"/>
    </location>
</feature>
<proteinExistence type="inferred from homology"/>
<sequence length="292" mass="30102">MDRFVFLTFDGLSRGAVYSAFALALVLIWRGARIVNFAQGAMAIATVYAAYSVTSATGSYWLGFGAALLCGLALGAVVERGVMRFVGHASPLNAVIVALGLVLVIQAVLGMLYGNEYRPAEAPFSRTAFTVGGLAFLSRYDLFVFAAVVVLMVGLALLFTRTPVGLRLRAAAFAPEVSRLLGVNVAGMRTLAWALASAVGALAAMLIVPTGLGLHPTSMDLVFVTAFTAAVVGGLESPLGAVAGGLAVGLLLSYVSGYAGAEMSPVAVLLLLLAVLLVRPSGLFSTVAARRV</sequence>
<evidence type="ECO:0000256" key="2">
    <source>
        <dbReference type="ARBA" id="ARBA00022448"/>
    </source>
</evidence>
<feature type="transmembrane region" description="Helical" evidence="9">
    <location>
        <begin position="267"/>
        <end position="289"/>
    </location>
</feature>
<dbReference type="GO" id="GO:0006865">
    <property type="term" value="P:amino acid transport"/>
    <property type="evidence" value="ECO:0007669"/>
    <property type="project" value="UniProtKB-KW"/>
</dbReference>
<evidence type="ECO:0000313" key="10">
    <source>
        <dbReference type="EMBL" id="GFJ85858.1"/>
    </source>
</evidence>
<comment type="caution">
    <text evidence="10">The sequence shown here is derived from an EMBL/GenBank/DDBJ whole genome shotgun (WGS) entry which is preliminary data.</text>
</comment>
<gene>
    <name evidence="10" type="primary">livH</name>
    <name evidence="10" type="ORF">Phou_100380</name>
</gene>
<dbReference type="Pfam" id="PF02653">
    <property type="entry name" value="BPD_transp_2"/>
    <property type="match status" value="1"/>
</dbReference>
<evidence type="ECO:0000256" key="9">
    <source>
        <dbReference type="SAM" id="Phobius"/>
    </source>
</evidence>
<evidence type="ECO:0000256" key="4">
    <source>
        <dbReference type="ARBA" id="ARBA00022692"/>
    </source>
</evidence>
<keyword evidence="4 9" id="KW-0812">Transmembrane</keyword>
<feature type="transmembrane region" description="Helical" evidence="9">
    <location>
        <begin position="142"/>
        <end position="159"/>
    </location>
</feature>
<reference evidence="10 11" key="2">
    <citation type="submission" date="2020-03" db="EMBL/GenBank/DDBJ databases">
        <authorList>
            <person name="Ichikawa N."/>
            <person name="Kimura A."/>
            <person name="Kitahashi Y."/>
            <person name="Uohara A."/>
        </authorList>
    </citation>
    <scope>NUCLEOTIDE SEQUENCE [LARGE SCALE GENOMIC DNA]</scope>
    <source>
        <strain evidence="10 11">NBRC 108639</strain>
    </source>
</reference>
<evidence type="ECO:0000256" key="7">
    <source>
        <dbReference type="ARBA" id="ARBA00023136"/>
    </source>
</evidence>
<feature type="transmembrane region" description="Helical" evidence="9">
    <location>
        <begin position="218"/>
        <end position="235"/>
    </location>
</feature>
<evidence type="ECO:0000313" key="11">
    <source>
        <dbReference type="Proteomes" id="UP000482800"/>
    </source>
</evidence>